<name>A0ABT1JYB5_9ACTN</name>
<gene>
    <name evidence="1" type="ORF">HD595_002865</name>
</gene>
<keyword evidence="2" id="KW-1185">Reference proteome</keyword>
<evidence type="ECO:0000313" key="2">
    <source>
        <dbReference type="Proteomes" id="UP001320766"/>
    </source>
</evidence>
<dbReference type="RefSeq" id="WP_253769182.1">
    <property type="nucleotide sequence ID" value="NZ_BAAAVE010000040.1"/>
</dbReference>
<sequence>MGRSSGPGGETVMYATVRRYEGVTDPAEAGRRVNEEFLPILRDVPGFVAYYWVDAGGGVMLSTSVFEDEAGAEESTKRAAEYVREGLSSLLPNPPQVTAGEVVATG</sequence>
<protein>
    <recommendedName>
        <fullName evidence="3">ABM domain-containing protein</fullName>
    </recommendedName>
</protein>
<organism evidence="1 2">
    <name type="scientific">Nonomuraea roseoviolacea subsp. carminata</name>
    <dbReference type="NCBI Taxonomy" id="160689"/>
    <lineage>
        <taxon>Bacteria</taxon>
        <taxon>Bacillati</taxon>
        <taxon>Actinomycetota</taxon>
        <taxon>Actinomycetes</taxon>
        <taxon>Streptosporangiales</taxon>
        <taxon>Streptosporangiaceae</taxon>
        <taxon>Nonomuraea</taxon>
    </lineage>
</organism>
<evidence type="ECO:0008006" key="3">
    <source>
        <dbReference type="Google" id="ProtNLM"/>
    </source>
</evidence>
<dbReference type="EMBL" id="JAMZEC010000001">
    <property type="protein sequence ID" value="MCP2346743.1"/>
    <property type="molecule type" value="Genomic_DNA"/>
</dbReference>
<dbReference type="Proteomes" id="UP001320766">
    <property type="component" value="Unassembled WGS sequence"/>
</dbReference>
<proteinExistence type="predicted"/>
<accession>A0ABT1JYB5</accession>
<reference evidence="1 2" key="1">
    <citation type="submission" date="2022-06" db="EMBL/GenBank/DDBJ databases">
        <title>Sequencing the genomes of 1000 actinobacteria strains.</title>
        <authorList>
            <person name="Klenk H.-P."/>
        </authorList>
    </citation>
    <scope>NUCLEOTIDE SEQUENCE [LARGE SCALE GENOMIC DNA]</scope>
    <source>
        <strain evidence="1 2">DSM 44170</strain>
    </source>
</reference>
<evidence type="ECO:0000313" key="1">
    <source>
        <dbReference type="EMBL" id="MCP2346743.1"/>
    </source>
</evidence>
<comment type="caution">
    <text evidence="1">The sequence shown here is derived from an EMBL/GenBank/DDBJ whole genome shotgun (WGS) entry which is preliminary data.</text>
</comment>